<dbReference type="PANTHER" id="PTHR48050">
    <property type="entry name" value="STEROL 3-BETA-GLUCOSYLTRANSFERASE"/>
    <property type="match status" value="1"/>
</dbReference>
<sequence length="438" mass="47694">MTGRLPAVDKITILCLGTRGDVQPYVALASALKQSGFTPKIAAPVNFEAFIKQHGIDYAPIDMNTEEGLKSPEGRAWLAAGNSRAFIRHLSALMKRHRRNLQKGCWEACQGANAIIGTAMTLAEAASLSEKLRLPMVASLIYPLLPRSSSFANFLVAAKSLPTGWMNSLTHMLVERMAFADVREDLNIWRAEMGLAPTRTTPSKWLRLNKTLTLHHYGEPLFQRPRDWMPQNVLTGPLFLNEAGTPASSGAKLTRFLEAGEPPAFLGFGSMPVLDPEAVLTMAARVTERLGIRAVVGAGWSQLGDSDVPKHMLLLKSVDHGRLFPKCRALVHHGGAGTTFAGLLSGRPAAVYSVFADQPFWGERLKQTGAGTHFRFSEFSEATLLKGLQRVLGPAVRDRAEQLGKQLEPEAGAENSVAEISRYLRVSRSGRLAKGHSA</sequence>
<dbReference type="PANTHER" id="PTHR48050:SF13">
    <property type="entry name" value="STEROL 3-BETA-GLUCOSYLTRANSFERASE UGT80A2"/>
    <property type="match status" value="1"/>
</dbReference>
<dbReference type="KEGG" id="sus:Acid_2640"/>
<dbReference type="InterPro" id="IPR010610">
    <property type="entry name" value="EryCIII-like_C"/>
</dbReference>
<feature type="domain" description="Glycosyltransferase family 28 N-terminal" evidence="1">
    <location>
        <begin position="11"/>
        <end position="124"/>
    </location>
</feature>
<dbReference type="Gene3D" id="3.40.50.2000">
    <property type="entry name" value="Glycogen Phosphorylase B"/>
    <property type="match status" value="2"/>
</dbReference>
<name>Q024E7_SOLUE</name>
<keyword evidence="3" id="KW-0808">Transferase</keyword>
<dbReference type="GO" id="GO:0016758">
    <property type="term" value="F:hexosyltransferase activity"/>
    <property type="evidence" value="ECO:0007669"/>
    <property type="project" value="InterPro"/>
</dbReference>
<evidence type="ECO:0000313" key="3">
    <source>
        <dbReference type="EMBL" id="ABJ83629.1"/>
    </source>
</evidence>
<dbReference type="CAZy" id="GT1">
    <property type="family name" value="Glycosyltransferase Family 1"/>
</dbReference>
<dbReference type="InterPro" id="IPR002213">
    <property type="entry name" value="UDP_glucos_trans"/>
</dbReference>
<dbReference type="AlphaFoldDB" id="Q024E7"/>
<dbReference type="HOGENOM" id="CLU_000537_8_0_0"/>
<organism evidence="3">
    <name type="scientific">Solibacter usitatus (strain Ellin6076)</name>
    <dbReference type="NCBI Taxonomy" id="234267"/>
    <lineage>
        <taxon>Bacteria</taxon>
        <taxon>Pseudomonadati</taxon>
        <taxon>Acidobacteriota</taxon>
        <taxon>Terriglobia</taxon>
        <taxon>Bryobacterales</taxon>
        <taxon>Solibacteraceae</taxon>
        <taxon>Candidatus Solibacter</taxon>
    </lineage>
</organism>
<gene>
    <name evidence="3" type="ordered locus">Acid_2640</name>
</gene>
<dbReference type="Pfam" id="PF06722">
    <property type="entry name" value="EryCIII-like_C"/>
    <property type="match status" value="1"/>
</dbReference>
<feature type="domain" description="Erythromycin biosynthesis protein CIII-like C-terminal" evidence="2">
    <location>
        <begin position="306"/>
        <end position="405"/>
    </location>
</feature>
<dbReference type="Pfam" id="PF03033">
    <property type="entry name" value="Glyco_transf_28"/>
    <property type="match status" value="1"/>
</dbReference>
<dbReference type="CDD" id="cd03784">
    <property type="entry name" value="GT1_Gtf-like"/>
    <property type="match status" value="1"/>
</dbReference>
<dbReference type="EMBL" id="CP000473">
    <property type="protein sequence ID" value="ABJ83629.1"/>
    <property type="molecule type" value="Genomic_DNA"/>
</dbReference>
<dbReference type="GO" id="GO:0005975">
    <property type="term" value="P:carbohydrate metabolic process"/>
    <property type="evidence" value="ECO:0007669"/>
    <property type="project" value="InterPro"/>
</dbReference>
<dbReference type="STRING" id="234267.Acid_2640"/>
<reference evidence="3" key="1">
    <citation type="submission" date="2006-10" db="EMBL/GenBank/DDBJ databases">
        <title>Complete sequence of Solibacter usitatus Ellin6076.</title>
        <authorList>
            <consortium name="US DOE Joint Genome Institute"/>
            <person name="Copeland A."/>
            <person name="Lucas S."/>
            <person name="Lapidus A."/>
            <person name="Barry K."/>
            <person name="Detter J.C."/>
            <person name="Glavina del Rio T."/>
            <person name="Hammon N."/>
            <person name="Israni S."/>
            <person name="Dalin E."/>
            <person name="Tice H."/>
            <person name="Pitluck S."/>
            <person name="Thompson L.S."/>
            <person name="Brettin T."/>
            <person name="Bruce D."/>
            <person name="Han C."/>
            <person name="Tapia R."/>
            <person name="Gilna P."/>
            <person name="Schmutz J."/>
            <person name="Larimer F."/>
            <person name="Land M."/>
            <person name="Hauser L."/>
            <person name="Kyrpides N."/>
            <person name="Mikhailova N."/>
            <person name="Janssen P.H."/>
            <person name="Kuske C.R."/>
            <person name="Richardson P."/>
        </authorList>
    </citation>
    <scope>NUCLEOTIDE SEQUENCE</scope>
    <source>
        <strain evidence="3">Ellin6076</strain>
    </source>
</reference>
<dbReference type="SUPFAM" id="SSF53756">
    <property type="entry name" value="UDP-Glycosyltransferase/glycogen phosphorylase"/>
    <property type="match status" value="1"/>
</dbReference>
<dbReference type="GO" id="GO:0033072">
    <property type="term" value="P:vancomycin biosynthetic process"/>
    <property type="evidence" value="ECO:0007669"/>
    <property type="project" value="UniProtKB-ARBA"/>
</dbReference>
<evidence type="ECO:0000259" key="1">
    <source>
        <dbReference type="Pfam" id="PF03033"/>
    </source>
</evidence>
<dbReference type="eggNOG" id="COG1819">
    <property type="taxonomic scope" value="Bacteria"/>
</dbReference>
<dbReference type="OrthoDB" id="9805366at2"/>
<dbReference type="FunFam" id="3.40.50.2000:FF:000009">
    <property type="entry name" value="Sterol 3-beta-glucosyltransferase UGT80A2"/>
    <property type="match status" value="1"/>
</dbReference>
<accession>Q024E7</accession>
<dbReference type="InterPro" id="IPR050426">
    <property type="entry name" value="Glycosyltransferase_28"/>
</dbReference>
<proteinExistence type="predicted"/>
<protein>
    <submittedName>
        <fullName evidence="3">Glycosyl transferase, family 28</fullName>
    </submittedName>
</protein>
<dbReference type="InParanoid" id="Q024E7"/>
<dbReference type="GO" id="GO:0008194">
    <property type="term" value="F:UDP-glycosyltransferase activity"/>
    <property type="evidence" value="ECO:0007669"/>
    <property type="project" value="InterPro"/>
</dbReference>
<evidence type="ECO:0000259" key="2">
    <source>
        <dbReference type="Pfam" id="PF06722"/>
    </source>
</evidence>
<dbReference type="InterPro" id="IPR004276">
    <property type="entry name" value="GlycoTrans_28_N"/>
</dbReference>